<evidence type="ECO:0000313" key="3">
    <source>
        <dbReference type="Proteomes" id="UP001596422"/>
    </source>
</evidence>
<keyword evidence="3" id="KW-1185">Reference proteome</keyword>
<accession>A0ABW2A0E4</accession>
<keyword evidence="1" id="KW-0812">Transmembrane</keyword>
<reference evidence="3" key="1">
    <citation type="journal article" date="2019" name="Int. J. Syst. Evol. Microbiol.">
        <title>The Global Catalogue of Microorganisms (GCM) 10K type strain sequencing project: providing services to taxonomists for standard genome sequencing and annotation.</title>
        <authorList>
            <consortium name="The Broad Institute Genomics Platform"/>
            <consortium name="The Broad Institute Genome Sequencing Center for Infectious Disease"/>
            <person name="Wu L."/>
            <person name="Ma J."/>
        </authorList>
    </citation>
    <scope>NUCLEOTIDE SEQUENCE [LARGE SCALE GENOMIC DNA]</scope>
    <source>
        <strain evidence="3">NBRC 111756</strain>
    </source>
</reference>
<organism evidence="2 3">
    <name type="scientific">Marinobacterium aestuariivivens</name>
    <dbReference type="NCBI Taxonomy" id="1698799"/>
    <lineage>
        <taxon>Bacteria</taxon>
        <taxon>Pseudomonadati</taxon>
        <taxon>Pseudomonadota</taxon>
        <taxon>Gammaproteobacteria</taxon>
        <taxon>Oceanospirillales</taxon>
        <taxon>Oceanospirillaceae</taxon>
        <taxon>Marinobacterium</taxon>
    </lineage>
</organism>
<keyword evidence="1" id="KW-1133">Transmembrane helix</keyword>
<protein>
    <recommendedName>
        <fullName evidence="4">EamA domain-containing protein</fullName>
    </recommendedName>
</protein>
<dbReference type="RefSeq" id="WP_379909451.1">
    <property type="nucleotide sequence ID" value="NZ_JBHSWE010000001.1"/>
</dbReference>
<evidence type="ECO:0000256" key="1">
    <source>
        <dbReference type="SAM" id="Phobius"/>
    </source>
</evidence>
<keyword evidence="1" id="KW-0472">Membrane</keyword>
<comment type="caution">
    <text evidence="2">The sequence shown here is derived from an EMBL/GenBank/DDBJ whole genome shotgun (WGS) entry which is preliminary data.</text>
</comment>
<gene>
    <name evidence="2" type="ORF">ACFQDL_13400</name>
</gene>
<proteinExistence type="predicted"/>
<sequence>MNDDRNVWAAYGSTSLFVLLWASGAIFTRWGLDHASSFAFLIFRFVLAIVVLGLVGIWYRRRLAPGPAAASGSD</sequence>
<feature type="transmembrane region" description="Helical" evidence="1">
    <location>
        <begin position="38"/>
        <end position="59"/>
    </location>
</feature>
<evidence type="ECO:0008006" key="4">
    <source>
        <dbReference type="Google" id="ProtNLM"/>
    </source>
</evidence>
<name>A0ABW2A0E4_9GAMM</name>
<evidence type="ECO:0000313" key="2">
    <source>
        <dbReference type="EMBL" id="MFC6670948.1"/>
    </source>
</evidence>
<dbReference type="EMBL" id="JBHSWE010000001">
    <property type="protein sequence ID" value="MFC6670948.1"/>
    <property type="molecule type" value="Genomic_DNA"/>
</dbReference>
<feature type="transmembrane region" description="Helical" evidence="1">
    <location>
        <begin position="7"/>
        <end position="32"/>
    </location>
</feature>
<dbReference type="Proteomes" id="UP001596422">
    <property type="component" value="Unassembled WGS sequence"/>
</dbReference>